<protein>
    <recommendedName>
        <fullName evidence="4">Fibronectin type-III domain-containing protein</fullName>
    </recommendedName>
</protein>
<dbReference type="PANTHER" id="PTHR20859">
    <property type="entry name" value="INTERFERON/INTERLEUKIN RECEPTOR"/>
    <property type="match status" value="1"/>
</dbReference>
<dbReference type="Pfam" id="PF01108">
    <property type="entry name" value="Tissue_fac"/>
    <property type="match status" value="1"/>
</dbReference>
<sequence length="435" mass="49985">MKLRCSEVCVSLLVCVSLALADWSRPQNLSVQSLNTQYVLRWDWAGDQQSTINGTLTFTAQYLAAFHSRKASHKQIWSTVCVDVLERRCDFTDAGLGYHGMYLLRVRANIAQQFSNWTTINFCPDKEACLGPPSSVKLTSVKGDLEIVITDPLSSNNESMKTLVPDIYYLIHYWKRLEDYQKAEVLKTQNNVVTLSELDRWTWYCVRVQSRYDFYYKTSVFSDTHCTSNEGLTPYWQIFLYFLLSLGLCFLLVLLVWFIFYKAFEFLKSIFYPNVQLPPHIQELWLSDSETPHLLPQSSGSVWDQLDTSGAEADTVLDLQICIPEDPDTSGPSRHGSGDSGFSSTEEDSSARPLSDTHTDHRCRTHTQLSDTHTDTHTDHRCRTHTQLSDTHTDTHTDHRCRTHTQLSDTHTDHRCRTHTQHREEVHDGTLEICT</sequence>
<evidence type="ECO:0000256" key="1">
    <source>
        <dbReference type="SAM" id="MobiDB-lite"/>
    </source>
</evidence>
<dbReference type="GO" id="GO:0005886">
    <property type="term" value="C:plasma membrane"/>
    <property type="evidence" value="ECO:0007669"/>
    <property type="project" value="TreeGrafter"/>
</dbReference>
<gene>
    <name evidence="5" type="ORF">R3I93_004704</name>
</gene>
<dbReference type="Pfam" id="PF09294">
    <property type="entry name" value="Interfer-bind"/>
    <property type="match status" value="1"/>
</dbReference>
<keyword evidence="3" id="KW-0732">Signal</keyword>
<dbReference type="Gene3D" id="2.60.40.10">
    <property type="entry name" value="Immunoglobulins"/>
    <property type="match status" value="2"/>
</dbReference>
<evidence type="ECO:0000313" key="6">
    <source>
        <dbReference type="Proteomes" id="UP001364617"/>
    </source>
</evidence>
<reference evidence="5 6" key="1">
    <citation type="submission" date="2024-02" db="EMBL/GenBank/DDBJ databases">
        <title>Chromosome-level genome assembly of the Eurasian Minnow (Phoxinus phoxinus).</title>
        <authorList>
            <person name="Oriowo T.O."/>
            <person name="Martin S."/>
            <person name="Stange M."/>
            <person name="Chrysostomakis Y."/>
            <person name="Brown T."/>
            <person name="Winkler S."/>
            <person name="Kukowka S."/>
            <person name="Myers E.W."/>
            <person name="Bohne A."/>
        </authorList>
    </citation>
    <scope>NUCLEOTIDE SEQUENCE [LARGE SCALE GENOMIC DNA]</scope>
    <source>
        <strain evidence="5">ZFMK-TIS-60720</strain>
        <tissue evidence="5">Whole Organism</tissue>
    </source>
</reference>
<evidence type="ECO:0000259" key="4">
    <source>
        <dbReference type="PROSITE" id="PS50853"/>
    </source>
</evidence>
<dbReference type="PANTHER" id="PTHR20859:SF85">
    <property type="entry name" value="INTERFERON ALPHA_BETA RECEPTOR 1 ISOFORM X1"/>
    <property type="match status" value="1"/>
</dbReference>
<evidence type="ECO:0000313" key="5">
    <source>
        <dbReference type="EMBL" id="KAK7168478.1"/>
    </source>
</evidence>
<dbReference type="PROSITE" id="PS50853">
    <property type="entry name" value="FN3"/>
    <property type="match status" value="1"/>
</dbReference>
<dbReference type="InterPro" id="IPR013783">
    <property type="entry name" value="Ig-like_fold"/>
</dbReference>
<organism evidence="5 6">
    <name type="scientific">Phoxinus phoxinus</name>
    <name type="common">Eurasian minnow</name>
    <dbReference type="NCBI Taxonomy" id="58324"/>
    <lineage>
        <taxon>Eukaryota</taxon>
        <taxon>Metazoa</taxon>
        <taxon>Chordata</taxon>
        <taxon>Craniata</taxon>
        <taxon>Vertebrata</taxon>
        <taxon>Euteleostomi</taxon>
        <taxon>Actinopterygii</taxon>
        <taxon>Neopterygii</taxon>
        <taxon>Teleostei</taxon>
        <taxon>Ostariophysi</taxon>
        <taxon>Cypriniformes</taxon>
        <taxon>Leuciscidae</taxon>
        <taxon>Phoxininae</taxon>
        <taxon>Phoxinus</taxon>
    </lineage>
</organism>
<feature type="signal peptide" evidence="3">
    <location>
        <begin position="1"/>
        <end position="21"/>
    </location>
</feature>
<keyword evidence="2" id="KW-1133">Transmembrane helix</keyword>
<dbReference type="EMBL" id="JAYKXH010000005">
    <property type="protein sequence ID" value="KAK7168478.1"/>
    <property type="molecule type" value="Genomic_DNA"/>
</dbReference>
<dbReference type="Proteomes" id="UP001364617">
    <property type="component" value="Unassembled WGS sequence"/>
</dbReference>
<keyword evidence="2" id="KW-0472">Membrane</keyword>
<feature type="domain" description="Fibronectin type-III" evidence="4">
    <location>
        <begin position="132"/>
        <end position="232"/>
    </location>
</feature>
<dbReference type="InterPro" id="IPR015373">
    <property type="entry name" value="Interferon/interleukin_rcp_dom"/>
</dbReference>
<feature type="region of interest" description="Disordered" evidence="1">
    <location>
        <begin position="326"/>
        <end position="364"/>
    </location>
</feature>
<proteinExistence type="predicted"/>
<keyword evidence="2" id="KW-0812">Transmembrane</keyword>
<evidence type="ECO:0000256" key="3">
    <source>
        <dbReference type="SAM" id="SignalP"/>
    </source>
</evidence>
<feature type="chain" id="PRO_5042835911" description="Fibronectin type-III domain-containing protein" evidence="3">
    <location>
        <begin position="22"/>
        <end position="435"/>
    </location>
</feature>
<dbReference type="AlphaFoldDB" id="A0AAN9DGX8"/>
<name>A0AAN9DGX8_9TELE</name>
<dbReference type="InterPro" id="IPR003961">
    <property type="entry name" value="FN3_dom"/>
</dbReference>
<dbReference type="GO" id="GO:0004904">
    <property type="term" value="F:interferon receptor activity"/>
    <property type="evidence" value="ECO:0007669"/>
    <property type="project" value="TreeGrafter"/>
</dbReference>
<feature type="transmembrane region" description="Helical" evidence="2">
    <location>
        <begin position="238"/>
        <end position="260"/>
    </location>
</feature>
<dbReference type="SUPFAM" id="SSF49265">
    <property type="entry name" value="Fibronectin type III"/>
    <property type="match status" value="2"/>
</dbReference>
<evidence type="ECO:0000256" key="2">
    <source>
        <dbReference type="SAM" id="Phobius"/>
    </source>
</evidence>
<dbReference type="CDD" id="cd00063">
    <property type="entry name" value="FN3"/>
    <property type="match status" value="1"/>
</dbReference>
<accession>A0AAN9DGX8</accession>
<dbReference type="InterPro" id="IPR036116">
    <property type="entry name" value="FN3_sf"/>
</dbReference>
<comment type="caution">
    <text evidence="5">The sequence shown here is derived from an EMBL/GenBank/DDBJ whole genome shotgun (WGS) entry which is preliminary data.</text>
</comment>
<dbReference type="InterPro" id="IPR050650">
    <property type="entry name" value="Type-II_Cytokine-TF_Rcpt"/>
</dbReference>
<keyword evidence="6" id="KW-1185">Reference proteome</keyword>